<evidence type="ECO:0000256" key="6">
    <source>
        <dbReference type="SAM" id="Phobius"/>
    </source>
</evidence>
<dbReference type="OrthoDB" id="9768783at2"/>
<feature type="transmembrane region" description="Helical" evidence="6">
    <location>
        <begin position="87"/>
        <end position="106"/>
    </location>
</feature>
<comment type="subcellular location">
    <subcellularLocation>
        <location evidence="1">Endomembrane system</location>
        <topology evidence="1">Multi-pass membrane protein</topology>
    </subcellularLocation>
</comment>
<feature type="transmembrane region" description="Helical" evidence="6">
    <location>
        <begin position="410"/>
        <end position="432"/>
    </location>
</feature>
<protein>
    <submittedName>
        <fullName evidence="8">MFS transporter</fullName>
    </submittedName>
</protein>
<keyword evidence="5 6" id="KW-0472">Membrane</keyword>
<evidence type="ECO:0000256" key="2">
    <source>
        <dbReference type="ARBA" id="ARBA00022448"/>
    </source>
</evidence>
<reference evidence="8" key="1">
    <citation type="journal article" date="2019" name="PLoS Negl. Trop. Dis.">
        <title>Revisiting the worldwide diversity of Leptospira species in the environment.</title>
        <authorList>
            <person name="Vincent A.T."/>
            <person name="Schiettekatte O."/>
            <person name="Bourhy P."/>
            <person name="Veyrier F.J."/>
            <person name="Picardeau M."/>
        </authorList>
    </citation>
    <scope>NUCLEOTIDE SEQUENCE [LARGE SCALE GENOMIC DNA]</scope>
    <source>
        <strain evidence="8">201800287</strain>
    </source>
</reference>
<feature type="transmembrane region" description="Helical" evidence="6">
    <location>
        <begin position="40"/>
        <end position="67"/>
    </location>
</feature>
<gene>
    <name evidence="8" type="ORF">EHQ24_14550</name>
</gene>
<dbReference type="AlphaFoldDB" id="A0A4V3JJY3"/>
<dbReference type="Pfam" id="PF11700">
    <property type="entry name" value="ATG22"/>
    <property type="match status" value="2"/>
</dbReference>
<feature type="domain" description="Major facilitator superfamily (MFS) profile" evidence="7">
    <location>
        <begin position="270"/>
        <end position="475"/>
    </location>
</feature>
<evidence type="ECO:0000256" key="1">
    <source>
        <dbReference type="ARBA" id="ARBA00004127"/>
    </source>
</evidence>
<dbReference type="GO" id="GO:0022857">
    <property type="term" value="F:transmembrane transporter activity"/>
    <property type="evidence" value="ECO:0007669"/>
    <property type="project" value="InterPro"/>
</dbReference>
<feature type="transmembrane region" description="Helical" evidence="6">
    <location>
        <begin position="179"/>
        <end position="198"/>
    </location>
</feature>
<dbReference type="EMBL" id="RQFK01000026">
    <property type="protein sequence ID" value="TGK82464.1"/>
    <property type="molecule type" value="Genomic_DNA"/>
</dbReference>
<feature type="transmembrane region" description="Helical" evidence="6">
    <location>
        <begin position="375"/>
        <end position="398"/>
    </location>
</feature>
<dbReference type="SUPFAM" id="SSF103473">
    <property type="entry name" value="MFS general substrate transporter"/>
    <property type="match status" value="1"/>
</dbReference>
<dbReference type="GO" id="GO:0012505">
    <property type="term" value="C:endomembrane system"/>
    <property type="evidence" value="ECO:0007669"/>
    <property type="project" value="UniProtKB-SubCell"/>
</dbReference>
<keyword evidence="2" id="KW-0813">Transport</keyword>
<feature type="transmembrane region" description="Helical" evidence="6">
    <location>
        <begin position="308"/>
        <end position="328"/>
    </location>
</feature>
<dbReference type="InterPro" id="IPR024671">
    <property type="entry name" value="Atg22-like"/>
</dbReference>
<evidence type="ECO:0000256" key="5">
    <source>
        <dbReference type="ARBA" id="ARBA00023136"/>
    </source>
</evidence>
<dbReference type="InterPro" id="IPR020846">
    <property type="entry name" value="MFS_dom"/>
</dbReference>
<dbReference type="PROSITE" id="PS50850">
    <property type="entry name" value="MFS"/>
    <property type="match status" value="1"/>
</dbReference>
<evidence type="ECO:0000259" key="7">
    <source>
        <dbReference type="PROSITE" id="PS50850"/>
    </source>
</evidence>
<dbReference type="Proteomes" id="UP000298009">
    <property type="component" value="Unassembled WGS sequence"/>
</dbReference>
<feature type="transmembrane region" description="Helical" evidence="6">
    <location>
        <begin position="118"/>
        <end position="137"/>
    </location>
</feature>
<feature type="transmembrane region" description="Helical" evidence="6">
    <location>
        <begin position="271"/>
        <end position="296"/>
    </location>
</feature>
<sequence>MTDLRKGGKLFNYFQPRKIQSPSMSQDKNPEAKKKKNREIFGWCMFDFANSSYTTVIISVVYCEIFTRLVVPADIGSDNPYRMGNSLWAWALAASYLFVVATGPIFGAITDYSSKKKLFLFLSYIGCVVATFALYFVEPGMVLLGMVLVALSNFFFASGENFASSFLPSLGSKEDLGKISGYAWGIGYFGGIGSVALATTLGDDYTLDNFQNLKLVGPYTAIFFLVAAIPTFLFLKEPHLPLGVSHSVNYFKIGKDRVVQTLKDARNFKDLMIYLVSLFFTMAALAIVISFAFIYGSQEIHIEAEHKRIMFIFIQIFAAVGALAFGVIQDSIGAKKTFNLTLVLWLVTCGLIYYVHDVTNLINMVLGKNWTVQWVFVFISSLAGMGLGSTQSASRALVGIFSPESKSGEFFGMWGLSGKIAGAAGLFLFGYIQTLVTLRNAFLVVAFFYFLSLLINLFVNEERGVGAAQAFQEKP</sequence>
<dbReference type="Gene3D" id="1.20.1250.20">
    <property type="entry name" value="MFS general substrate transporter like domains"/>
    <property type="match status" value="2"/>
</dbReference>
<organism evidence="8 9">
    <name type="scientific">Leptospira noumeaensis</name>
    <dbReference type="NCBI Taxonomy" id="2484964"/>
    <lineage>
        <taxon>Bacteria</taxon>
        <taxon>Pseudomonadati</taxon>
        <taxon>Spirochaetota</taxon>
        <taxon>Spirochaetia</taxon>
        <taxon>Leptospirales</taxon>
        <taxon>Leptospiraceae</taxon>
        <taxon>Leptospira</taxon>
    </lineage>
</organism>
<keyword evidence="9" id="KW-1185">Reference proteome</keyword>
<dbReference type="InterPro" id="IPR050495">
    <property type="entry name" value="ATG22/LtaA_families"/>
</dbReference>
<evidence type="ECO:0000313" key="9">
    <source>
        <dbReference type="Proteomes" id="UP000298009"/>
    </source>
</evidence>
<comment type="caution">
    <text evidence="8">The sequence shown here is derived from an EMBL/GenBank/DDBJ whole genome shotgun (WGS) entry which is preliminary data.</text>
</comment>
<evidence type="ECO:0000256" key="4">
    <source>
        <dbReference type="ARBA" id="ARBA00022989"/>
    </source>
</evidence>
<dbReference type="PANTHER" id="PTHR23519">
    <property type="entry name" value="AUTOPHAGY-RELATED PROTEIN 22"/>
    <property type="match status" value="1"/>
</dbReference>
<name>A0A4V3JJY3_9LEPT</name>
<feature type="transmembrane region" description="Helical" evidence="6">
    <location>
        <begin position="218"/>
        <end position="235"/>
    </location>
</feature>
<keyword evidence="4 6" id="KW-1133">Transmembrane helix</keyword>
<feature type="transmembrane region" description="Helical" evidence="6">
    <location>
        <begin position="438"/>
        <end position="459"/>
    </location>
</feature>
<dbReference type="InterPro" id="IPR036259">
    <property type="entry name" value="MFS_trans_sf"/>
</dbReference>
<proteinExistence type="predicted"/>
<dbReference type="PANTHER" id="PTHR23519:SF1">
    <property type="entry name" value="AUTOPHAGY-RELATED PROTEIN 22"/>
    <property type="match status" value="1"/>
</dbReference>
<keyword evidence="3 6" id="KW-0812">Transmembrane</keyword>
<feature type="transmembrane region" description="Helical" evidence="6">
    <location>
        <begin position="337"/>
        <end position="355"/>
    </location>
</feature>
<feature type="transmembrane region" description="Helical" evidence="6">
    <location>
        <begin position="143"/>
        <end position="167"/>
    </location>
</feature>
<accession>A0A4V3JJY3</accession>
<evidence type="ECO:0000313" key="8">
    <source>
        <dbReference type="EMBL" id="TGK82464.1"/>
    </source>
</evidence>
<evidence type="ECO:0000256" key="3">
    <source>
        <dbReference type="ARBA" id="ARBA00022692"/>
    </source>
</evidence>